<sequence length="459" mass="49813">MRAQLLHAPLQTHALSRCSRHSVLPNHAGLRALPLKRQPQHSSQTSLSRTVLVKASLENQPPAEPLVGLPQLPILKKAQSVVTQALFSGNRESTALTSRGALEYARRLQEDGSKRVLGYWLAFGALVTGGALAFELVIRQADVLPPGLGGLGFAALVAVPAGFSYLQLQFSKNQQGGVGASVAQRMGARRVTEREYPTLVKAVRDVAEIAEIAMPAVYVIPTDEMNAFAAGFDPKKDAVVAATEGIIKRLEPDELKAVIGHEIGHIVHGDMVSGTHLGTLLSGFYAVYQIGMRLVENERQEARRAAYYQRYSGQKAQPQQTQRGRQLQAVAIPLLAVGFVTYALGNLLQLSASRTREFAADAHGTAIAGASNMKGALEKLERFKDDVQKQPVFRPYRTNRNFQHLFFHVEAGADAPALGPGNILKGLAAFLSTHPPLEKRLANIDKVAAEITDLERRLN</sequence>
<feature type="transmembrane region" description="Helical" evidence="11">
    <location>
        <begin position="144"/>
        <end position="166"/>
    </location>
</feature>
<protein>
    <submittedName>
        <fullName evidence="13">Peptidase m48 domain protein</fullName>
    </submittedName>
</protein>
<proteinExistence type="predicted"/>
<keyword evidence="5" id="KW-0479">Metal-binding</keyword>
<evidence type="ECO:0000256" key="2">
    <source>
        <dbReference type="ARBA" id="ARBA00022475"/>
    </source>
</evidence>
<dbReference type="OMA" id="INNYHAN"/>
<reference evidence="13 14" key="1">
    <citation type="journal article" date="2014" name="Nat. Commun.">
        <title>Klebsormidium flaccidum genome reveals primary factors for plant terrestrial adaptation.</title>
        <authorList>
            <person name="Hori K."/>
            <person name="Maruyama F."/>
            <person name="Fujisawa T."/>
            <person name="Togashi T."/>
            <person name="Yamamoto N."/>
            <person name="Seo M."/>
            <person name="Sato S."/>
            <person name="Yamada T."/>
            <person name="Mori H."/>
            <person name="Tajima N."/>
            <person name="Moriyama T."/>
            <person name="Ikeuchi M."/>
            <person name="Watanabe M."/>
            <person name="Wada H."/>
            <person name="Kobayashi K."/>
            <person name="Saito M."/>
            <person name="Masuda T."/>
            <person name="Sasaki-Sekimoto Y."/>
            <person name="Mashiguchi K."/>
            <person name="Awai K."/>
            <person name="Shimojima M."/>
            <person name="Masuda S."/>
            <person name="Iwai M."/>
            <person name="Nobusawa T."/>
            <person name="Narise T."/>
            <person name="Kondo S."/>
            <person name="Saito H."/>
            <person name="Sato R."/>
            <person name="Murakawa M."/>
            <person name="Ihara Y."/>
            <person name="Oshima-Yamada Y."/>
            <person name="Ohtaka K."/>
            <person name="Satoh M."/>
            <person name="Sonobe K."/>
            <person name="Ishii M."/>
            <person name="Ohtani R."/>
            <person name="Kanamori-Sato M."/>
            <person name="Honoki R."/>
            <person name="Miyazaki D."/>
            <person name="Mochizuki H."/>
            <person name="Umetsu J."/>
            <person name="Higashi K."/>
            <person name="Shibata D."/>
            <person name="Kamiya Y."/>
            <person name="Sato N."/>
            <person name="Nakamura Y."/>
            <person name="Tabata S."/>
            <person name="Ida S."/>
            <person name="Kurokawa K."/>
            <person name="Ohta H."/>
        </authorList>
    </citation>
    <scope>NUCLEOTIDE SEQUENCE [LARGE SCALE GENOMIC DNA]</scope>
    <source>
        <strain evidence="13 14">NIES-2285</strain>
    </source>
</reference>
<gene>
    <name evidence="13" type="ORF">KFL_000680260</name>
</gene>
<evidence type="ECO:0000256" key="9">
    <source>
        <dbReference type="ARBA" id="ARBA00023049"/>
    </source>
</evidence>
<keyword evidence="4 11" id="KW-0812">Transmembrane</keyword>
<dbReference type="PANTHER" id="PTHR43221">
    <property type="entry name" value="PROTEASE HTPX"/>
    <property type="match status" value="1"/>
</dbReference>
<evidence type="ECO:0000256" key="11">
    <source>
        <dbReference type="SAM" id="Phobius"/>
    </source>
</evidence>
<comment type="cofactor">
    <cofactor evidence="1">
        <name>Zn(2+)</name>
        <dbReference type="ChEBI" id="CHEBI:29105"/>
    </cofactor>
</comment>
<keyword evidence="3" id="KW-0645">Protease</keyword>
<dbReference type="InterPro" id="IPR050083">
    <property type="entry name" value="HtpX_protease"/>
</dbReference>
<dbReference type="Pfam" id="PF01435">
    <property type="entry name" value="Peptidase_M48"/>
    <property type="match status" value="1"/>
</dbReference>
<dbReference type="GO" id="GO:0004222">
    <property type="term" value="F:metalloendopeptidase activity"/>
    <property type="evidence" value="ECO:0000318"/>
    <property type="project" value="GO_Central"/>
</dbReference>
<keyword evidence="10 11" id="KW-0472">Membrane</keyword>
<feature type="transmembrane region" description="Helical" evidence="11">
    <location>
        <begin position="116"/>
        <end position="138"/>
    </location>
</feature>
<evidence type="ECO:0000256" key="8">
    <source>
        <dbReference type="ARBA" id="ARBA00022989"/>
    </source>
</evidence>
<feature type="domain" description="Peptidase M48" evidence="12">
    <location>
        <begin position="199"/>
        <end position="446"/>
    </location>
</feature>
<keyword evidence="9" id="KW-0482">Metalloprotease</keyword>
<dbReference type="GO" id="GO:0046872">
    <property type="term" value="F:metal ion binding"/>
    <property type="evidence" value="ECO:0007669"/>
    <property type="project" value="UniProtKB-KW"/>
</dbReference>
<accession>A0A0U9HRD6</accession>
<name>A0A0U9HRD6_KLENI</name>
<evidence type="ECO:0000256" key="10">
    <source>
        <dbReference type="ARBA" id="ARBA00023136"/>
    </source>
</evidence>
<evidence type="ECO:0000256" key="5">
    <source>
        <dbReference type="ARBA" id="ARBA00022723"/>
    </source>
</evidence>
<evidence type="ECO:0000259" key="12">
    <source>
        <dbReference type="Pfam" id="PF01435"/>
    </source>
</evidence>
<evidence type="ECO:0000256" key="6">
    <source>
        <dbReference type="ARBA" id="ARBA00022801"/>
    </source>
</evidence>
<keyword evidence="2" id="KW-1003">Cell membrane</keyword>
<evidence type="ECO:0000313" key="14">
    <source>
        <dbReference type="Proteomes" id="UP000054558"/>
    </source>
</evidence>
<feature type="transmembrane region" description="Helical" evidence="11">
    <location>
        <begin position="329"/>
        <end position="348"/>
    </location>
</feature>
<organism evidence="13 14">
    <name type="scientific">Klebsormidium nitens</name>
    <name type="common">Green alga</name>
    <name type="synonym">Ulothrix nitens</name>
    <dbReference type="NCBI Taxonomy" id="105231"/>
    <lineage>
        <taxon>Eukaryota</taxon>
        <taxon>Viridiplantae</taxon>
        <taxon>Streptophyta</taxon>
        <taxon>Klebsormidiophyceae</taxon>
        <taxon>Klebsormidiales</taxon>
        <taxon>Klebsormidiaceae</taxon>
        <taxon>Klebsormidium</taxon>
    </lineage>
</organism>
<dbReference type="Proteomes" id="UP000054558">
    <property type="component" value="Unassembled WGS sequence"/>
</dbReference>
<evidence type="ECO:0000256" key="7">
    <source>
        <dbReference type="ARBA" id="ARBA00022833"/>
    </source>
</evidence>
<dbReference type="STRING" id="105231.A0A0U9HRD6"/>
<evidence type="ECO:0000313" key="13">
    <source>
        <dbReference type="EMBL" id="GAQ81009.1"/>
    </source>
</evidence>
<dbReference type="EMBL" id="DF237017">
    <property type="protein sequence ID" value="GAQ81009.1"/>
    <property type="molecule type" value="Genomic_DNA"/>
</dbReference>
<keyword evidence="14" id="KW-1185">Reference proteome</keyword>
<dbReference type="InterPro" id="IPR001915">
    <property type="entry name" value="Peptidase_M48"/>
</dbReference>
<dbReference type="AlphaFoldDB" id="A0A0U9HRD6"/>
<keyword evidence="6" id="KW-0378">Hydrolase</keyword>
<dbReference type="Gene3D" id="3.30.2010.10">
    <property type="entry name" value="Metalloproteases ('zincins'), catalytic domain"/>
    <property type="match status" value="1"/>
</dbReference>
<dbReference type="GO" id="GO:0006508">
    <property type="term" value="P:proteolysis"/>
    <property type="evidence" value="ECO:0000318"/>
    <property type="project" value="GO_Central"/>
</dbReference>
<evidence type="ECO:0000256" key="4">
    <source>
        <dbReference type="ARBA" id="ARBA00022692"/>
    </source>
</evidence>
<dbReference type="OrthoDB" id="272500at2759"/>
<keyword evidence="8 11" id="KW-1133">Transmembrane helix</keyword>
<dbReference type="PANTHER" id="PTHR43221:SF2">
    <property type="entry name" value="PROTEASE HTPX HOMOLOG"/>
    <property type="match status" value="1"/>
</dbReference>
<evidence type="ECO:0000256" key="3">
    <source>
        <dbReference type="ARBA" id="ARBA00022670"/>
    </source>
</evidence>
<keyword evidence="7" id="KW-0862">Zinc</keyword>
<evidence type="ECO:0000256" key="1">
    <source>
        <dbReference type="ARBA" id="ARBA00001947"/>
    </source>
</evidence>